<evidence type="ECO:0000256" key="3">
    <source>
        <dbReference type="ARBA" id="ARBA00011245"/>
    </source>
</evidence>
<dbReference type="SUPFAM" id="SSF52374">
    <property type="entry name" value="Nucleotidylyl transferase"/>
    <property type="match status" value="1"/>
</dbReference>
<feature type="binding site" evidence="10">
    <location>
        <position position="272"/>
    </location>
    <ligand>
        <name>Zn(2+)</name>
        <dbReference type="ChEBI" id="CHEBI:29105"/>
    </ligand>
</feature>
<evidence type="ECO:0000256" key="4">
    <source>
        <dbReference type="ARBA" id="ARBA00022598"/>
    </source>
</evidence>
<comment type="catalytic activity">
    <reaction evidence="9 10">
        <text>1D-myo-inositol 2-amino-2-deoxy-alpha-D-glucopyranoside + L-cysteine + ATP = 1D-myo-inositol 2-(L-cysteinylamino)-2-deoxy-alpha-D-glucopyranoside + AMP + diphosphate + H(+)</text>
        <dbReference type="Rhea" id="RHEA:26176"/>
        <dbReference type="ChEBI" id="CHEBI:15378"/>
        <dbReference type="ChEBI" id="CHEBI:30616"/>
        <dbReference type="ChEBI" id="CHEBI:33019"/>
        <dbReference type="ChEBI" id="CHEBI:35235"/>
        <dbReference type="ChEBI" id="CHEBI:58886"/>
        <dbReference type="ChEBI" id="CHEBI:58887"/>
        <dbReference type="ChEBI" id="CHEBI:456215"/>
        <dbReference type="EC" id="6.3.1.13"/>
    </reaction>
</comment>
<dbReference type="GO" id="GO:0004817">
    <property type="term" value="F:cysteine-tRNA ligase activity"/>
    <property type="evidence" value="ECO:0007669"/>
    <property type="project" value="TreeGrafter"/>
</dbReference>
<evidence type="ECO:0000259" key="12">
    <source>
        <dbReference type="Pfam" id="PF01406"/>
    </source>
</evidence>
<dbReference type="GO" id="GO:0010125">
    <property type="term" value="P:mycothiol biosynthetic process"/>
    <property type="evidence" value="ECO:0007669"/>
    <property type="project" value="UniProtKB-UniRule"/>
</dbReference>
<sequence length="454" mass="47893">MHSWPAPQIPALPSRSDTGPDGPAEVRVHDSSTGELVVAAPGAHARMYVCGITPYDATHLGHAATYVAFDLLQRAWRDAGKKVTYASNVTDVDDPLLERASATGVDWRELAAAQTALFAEDMAALGVIPPDVYVGAVESVPDVVRAVSELVASGAAYRVPLEDEAGGDRPDLGDVYADLSVDDAFGAVSRLDRDAMLALFAERGGDPDRAGKRDALDPLLWRRERPGEPAWDGGDLGTGRPGWHIECALIGAHGLGPAFDVQGGGVDLLFPHHEMSSSHLRVLPDAVFDATGEDAAEAPAVESVPTDGRAARVNLHAALLAYEGEKMSKSRGNLVFVSTLRRAGVDPMAIRLAILAHHYRTPWEWTDHDLESAQARLDRWRAALAGNGGPSADATLADVRAAVADDLDAPRALAAVDAWADRALAPGADSEDGWDEGAPGVVARAVDALLGVRL</sequence>
<evidence type="ECO:0000256" key="6">
    <source>
        <dbReference type="ARBA" id="ARBA00022741"/>
    </source>
</evidence>
<dbReference type="InterPro" id="IPR014729">
    <property type="entry name" value="Rossmann-like_a/b/a_fold"/>
</dbReference>
<accession>A0A5P9Q9Q9</accession>
<reference evidence="13 14" key="1">
    <citation type="submission" date="2019-10" db="EMBL/GenBank/DDBJ databases">
        <title>Genome sequence of Luteimicrobium xylanilyticum HY-24.</title>
        <authorList>
            <person name="Kim D.Y."/>
            <person name="Park H.-Y."/>
        </authorList>
    </citation>
    <scope>NUCLEOTIDE SEQUENCE [LARGE SCALE GENOMIC DNA]</scope>
    <source>
        <strain evidence="13 14">HY-24</strain>
    </source>
</reference>
<feature type="short sequence motif" description="'KMSKS' region" evidence="10">
    <location>
        <begin position="326"/>
        <end position="330"/>
    </location>
</feature>
<dbReference type="OrthoDB" id="9815130at2"/>
<protein>
    <recommendedName>
        <fullName evidence="10">L-cysteine:1D-myo-inositol 2-amino-2-deoxy-alpha-D-glucopyranoside ligase</fullName>
        <shortName evidence="10">L-Cys:GlcN-Ins ligase</shortName>
        <ecNumber evidence="10">6.3.1.13</ecNumber>
    </recommendedName>
    <alternativeName>
        <fullName evidence="10">Mycothiol ligase</fullName>
        <shortName evidence="10">MSH ligase</shortName>
    </alternativeName>
</protein>
<feature type="binding site" evidence="10">
    <location>
        <begin position="50"/>
        <end position="53"/>
    </location>
    <ligand>
        <name>L-cysteinyl-5'-AMP</name>
        <dbReference type="ChEBI" id="CHEBI:144924"/>
    </ligand>
</feature>
<dbReference type="Gene3D" id="3.40.50.620">
    <property type="entry name" value="HUPs"/>
    <property type="match status" value="1"/>
</dbReference>
<feature type="short sequence motif" description="'ERGGDP' region" evidence="10">
    <location>
        <begin position="202"/>
        <end position="207"/>
    </location>
</feature>
<dbReference type="Pfam" id="PF01406">
    <property type="entry name" value="tRNA-synt_1e"/>
    <property type="match status" value="2"/>
</dbReference>
<dbReference type="EC" id="6.3.1.13" evidence="10"/>
<evidence type="ECO:0000256" key="5">
    <source>
        <dbReference type="ARBA" id="ARBA00022723"/>
    </source>
</evidence>
<feature type="domain" description="tRNA synthetases class I catalytic" evidence="12">
    <location>
        <begin position="304"/>
        <end position="374"/>
    </location>
</feature>
<comment type="similarity">
    <text evidence="2 10">Belongs to the class-I aminoacyl-tRNA synthetase family. MshC subfamily.</text>
</comment>
<keyword evidence="14" id="KW-1185">Reference proteome</keyword>
<dbReference type="HAMAP" id="MF_01697">
    <property type="entry name" value="MshC"/>
    <property type="match status" value="1"/>
</dbReference>
<evidence type="ECO:0000256" key="7">
    <source>
        <dbReference type="ARBA" id="ARBA00022833"/>
    </source>
</evidence>
<feature type="binding site" evidence="10">
    <location>
        <position position="50"/>
    </location>
    <ligand>
        <name>Zn(2+)</name>
        <dbReference type="ChEBI" id="CHEBI:29105"/>
    </ligand>
</feature>
<evidence type="ECO:0000313" key="14">
    <source>
        <dbReference type="Proteomes" id="UP000326702"/>
    </source>
</evidence>
<dbReference type="GO" id="GO:0008270">
    <property type="term" value="F:zinc ion binding"/>
    <property type="evidence" value="ECO:0007669"/>
    <property type="project" value="UniProtKB-UniRule"/>
</dbReference>
<dbReference type="InterPro" id="IPR032678">
    <property type="entry name" value="tRNA-synt_1_cat_dom"/>
</dbReference>
<name>A0A5P9Q9Q9_9MICO</name>
<evidence type="ECO:0000256" key="9">
    <source>
        <dbReference type="ARBA" id="ARBA00048350"/>
    </source>
</evidence>
<proteinExistence type="inferred from homology"/>
<comment type="cofactor">
    <cofactor evidence="10">
        <name>Zn(2+)</name>
        <dbReference type="ChEBI" id="CHEBI:29105"/>
    </cofactor>
    <text evidence="10">Binds 1 zinc ion per subunit.</text>
</comment>
<keyword evidence="8 10" id="KW-0067">ATP-binding</keyword>
<evidence type="ECO:0000256" key="10">
    <source>
        <dbReference type="HAMAP-Rule" id="MF_01697"/>
    </source>
</evidence>
<feature type="short sequence motif" description="'HIGH' region" evidence="10">
    <location>
        <begin position="52"/>
        <end position="62"/>
    </location>
</feature>
<comment type="function">
    <text evidence="1 10">Catalyzes the ATP-dependent condensation of GlcN-Ins and L-cysteine to form L-Cys-GlcN-Ins.</text>
</comment>
<comment type="subunit">
    <text evidence="3 10">Monomer.</text>
</comment>
<evidence type="ECO:0000313" key="13">
    <source>
        <dbReference type="EMBL" id="QFU98167.1"/>
    </source>
</evidence>
<dbReference type="NCBIfam" id="TIGR03447">
    <property type="entry name" value="mycothiol_MshC"/>
    <property type="match status" value="1"/>
</dbReference>
<feature type="binding site" evidence="10">
    <location>
        <position position="65"/>
    </location>
    <ligand>
        <name>L-cysteinyl-5'-AMP</name>
        <dbReference type="ChEBI" id="CHEBI:144924"/>
    </ligand>
</feature>
<evidence type="ECO:0000256" key="1">
    <source>
        <dbReference type="ARBA" id="ARBA00003679"/>
    </source>
</evidence>
<dbReference type="KEGG" id="lxl:KDY119_01677"/>
<dbReference type="PANTHER" id="PTHR10890:SF3">
    <property type="entry name" value="CYSTEINE--TRNA LIGASE, CYTOPLASMIC"/>
    <property type="match status" value="1"/>
</dbReference>
<evidence type="ECO:0000256" key="2">
    <source>
        <dbReference type="ARBA" id="ARBA00007723"/>
    </source>
</evidence>
<dbReference type="GO" id="GO:0035446">
    <property type="term" value="F:cysteine-glucosaminylinositol ligase activity"/>
    <property type="evidence" value="ECO:0007669"/>
    <property type="project" value="UniProtKB-UniRule"/>
</dbReference>
<keyword evidence="4 10" id="KW-0436">Ligase</keyword>
<keyword evidence="5 10" id="KW-0479">Metal-binding</keyword>
<dbReference type="Gene3D" id="1.20.120.640">
    <property type="entry name" value="Anticodon-binding domain of a subclass of class I aminoacyl-tRNA synthetases"/>
    <property type="match status" value="1"/>
</dbReference>
<feature type="region of interest" description="Disordered" evidence="11">
    <location>
        <begin position="1"/>
        <end position="28"/>
    </location>
</feature>
<dbReference type="PANTHER" id="PTHR10890">
    <property type="entry name" value="CYSTEINYL-TRNA SYNTHETASE"/>
    <property type="match status" value="1"/>
</dbReference>
<feature type="binding site" evidence="10">
    <location>
        <begin position="88"/>
        <end position="90"/>
    </location>
    <ligand>
        <name>L-cysteinyl-5'-AMP</name>
        <dbReference type="ChEBI" id="CHEBI:144924"/>
    </ligand>
</feature>
<feature type="binding site" evidence="10">
    <location>
        <position position="247"/>
    </location>
    <ligand>
        <name>Zn(2+)</name>
        <dbReference type="ChEBI" id="CHEBI:29105"/>
    </ligand>
</feature>
<dbReference type="GO" id="GO:0006423">
    <property type="term" value="P:cysteinyl-tRNA aminoacylation"/>
    <property type="evidence" value="ECO:0007669"/>
    <property type="project" value="TreeGrafter"/>
</dbReference>
<evidence type="ECO:0000256" key="11">
    <source>
        <dbReference type="SAM" id="MobiDB-lite"/>
    </source>
</evidence>
<organism evidence="13 14">
    <name type="scientific">Luteimicrobium xylanilyticum</name>
    <dbReference type="NCBI Taxonomy" id="1133546"/>
    <lineage>
        <taxon>Bacteria</taxon>
        <taxon>Bacillati</taxon>
        <taxon>Actinomycetota</taxon>
        <taxon>Actinomycetes</taxon>
        <taxon>Micrococcales</taxon>
        <taxon>Luteimicrobium</taxon>
    </lineage>
</organism>
<dbReference type="GO" id="GO:0005829">
    <property type="term" value="C:cytosol"/>
    <property type="evidence" value="ECO:0007669"/>
    <property type="project" value="TreeGrafter"/>
</dbReference>
<keyword evidence="6 10" id="KW-0547">Nucleotide-binding</keyword>
<dbReference type="RefSeq" id="WP_153022185.1">
    <property type="nucleotide sequence ID" value="NZ_BAABIH010000027.1"/>
</dbReference>
<gene>
    <name evidence="10 13" type="primary">mshC</name>
    <name evidence="13" type="ORF">KDY119_01677</name>
</gene>
<feature type="domain" description="tRNA synthetases class I catalytic" evidence="12">
    <location>
        <begin position="44"/>
        <end position="278"/>
    </location>
</feature>
<dbReference type="InterPro" id="IPR017812">
    <property type="entry name" value="Mycothiol_ligase_MshC"/>
</dbReference>
<dbReference type="InterPro" id="IPR024909">
    <property type="entry name" value="Cys-tRNA/MSH_ligase"/>
</dbReference>
<feature type="binding site" evidence="10">
    <location>
        <position position="243"/>
    </location>
    <ligand>
        <name>L-cysteinyl-5'-AMP</name>
        <dbReference type="ChEBI" id="CHEBI:144924"/>
    </ligand>
</feature>
<feature type="binding site" evidence="10">
    <location>
        <begin position="265"/>
        <end position="267"/>
    </location>
    <ligand>
        <name>L-cysteinyl-5'-AMP</name>
        <dbReference type="ChEBI" id="CHEBI:144924"/>
    </ligand>
</feature>
<feature type="binding site" evidence="10">
    <location>
        <position position="320"/>
    </location>
    <ligand>
        <name>L-cysteinyl-5'-AMP</name>
        <dbReference type="ChEBI" id="CHEBI:144924"/>
    </ligand>
</feature>
<evidence type="ECO:0000256" key="8">
    <source>
        <dbReference type="ARBA" id="ARBA00022840"/>
    </source>
</evidence>
<dbReference type="PRINTS" id="PR00983">
    <property type="entry name" value="TRNASYNTHCYS"/>
</dbReference>
<keyword evidence="7 10" id="KW-0862">Zinc</keyword>
<dbReference type="EMBL" id="CP045529">
    <property type="protein sequence ID" value="QFU98167.1"/>
    <property type="molecule type" value="Genomic_DNA"/>
</dbReference>
<dbReference type="AlphaFoldDB" id="A0A5P9Q9Q9"/>
<dbReference type="GO" id="GO:0005524">
    <property type="term" value="F:ATP binding"/>
    <property type="evidence" value="ECO:0007669"/>
    <property type="project" value="UniProtKB-KW"/>
</dbReference>
<dbReference type="Proteomes" id="UP000326702">
    <property type="component" value="Chromosome"/>
</dbReference>